<proteinExistence type="predicted"/>
<feature type="region of interest" description="Disordered" evidence="1">
    <location>
        <begin position="96"/>
        <end position="115"/>
    </location>
</feature>
<name>A0ABY6B8I5_9GAMM</name>
<dbReference type="RefSeq" id="WP_261693078.1">
    <property type="nucleotide sequence ID" value="NZ_CP104694.1"/>
</dbReference>
<protein>
    <submittedName>
        <fullName evidence="3">Uncharacterized protein</fullName>
    </submittedName>
</protein>
<keyword evidence="4" id="KW-1185">Reference proteome</keyword>
<gene>
    <name evidence="3" type="ORF">N4264_15190</name>
</gene>
<evidence type="ECO:0000256" key="1">
    <source>
        <dbReference type="SAM" id="MobiDB-lite"/>
    </source>
</evidence>
<feature type="signal peptide" evidence="2">
    <location>
        <begin position="1"/>
        <end position="22"/>
    </location>
</feature>
<reference evidence="3" key="1">
    <citation type="submission" date="2022-09" db="EMBL/GenBank/DDBJ databases">
        <title>Tahibacter sp. nov., isolated from a fresh water.</title>
        <authorList>
            <person name="Baek J.H."/>
            <person name="Lee J.K."/>
            <person name="Kim J.M."/>
            <person name="Jeon C.O."/>
        </authorList>
    </citation>
    <scope>NUCLEOTIDE SEQUENCE</scope>
    <source>
        <strain evidence="3">W38</strain>
    </source>
</reference>
<keyword evidence="2" id="KW-0732">Signal</keyword>
<organism evidence="3 4">
    <name type="scientific">Tahibacter amnicola</name>
    <dbReference type="NCBI Taxonomy" id="2976241"/>
    <lineage>
        <taxon>Bacteria</taxon>
        <taxon>Pseudomonadati</taxon>
        <taxon>Pseudomonadota</taxon>
        <taxon>Gammaproteobacteria</taxon>
        <taxon>Lysobacterales</taxon>
        <taxon>Rhodanobacteraceae</taxon>
        <taxon>Tahibacter</taxon>
    </lineage>
</organism>
<dbReference type="Proteomes" id="UP001064632">
    <property type="component" value="Chromosome"/>
</dbReference>
<evidence type="ECO:0000313" key="3">
    <source>
        <dbReference type="EMBL" id="UXI66092.1"/>
    </source>
</evidence>
<sequence length="115" mass="12769">MGIRYAGAGWAVLLLSMNAASAQNHRHYEYYVDVQNGLNETVAVSCSGKTPVMLRPGEVRSINVHGGESLRVRCDARDHHGQPLLQQVFELDHHDNRADWQLGQGQDDHGHDDGN</sequence>
<accession>A0ABY6B8I5</accession>
<evidence type="ECO:0000256" key="2">
    <source>
        <dbReference type="SAM" id="SignalP"/>
    </source>
</evidence>
<feature type="chain" id="PRO_5046211230" evidence="2">
    <location>
        <begin position="23"/>
        <end position="115"/>
    </location>
</feature>
<evidence type="ECO:0000313" key="4">
    <source>
        <dbReference type="Proteomes" id="UP001064632"/>
    </source>
</evidence>
<feature type="compositionally biased region" description="Basic and acidic residues" evidence="1">
    <location>
        <begin position="106"/>
        <end position="115"/>
    </location>
</feature>
<dbReference type="EMBL" id="CP104694">
    <property type="protein sequence ID" value="UXI66092.1"/>
    <property type="molecule type" value="Genomic_DNA"/>
</dbReference>